<accession>A0ABQ9JHY1</accession>
<comment type="caution">
    <text evidence="2">The sequence shown here is derived from an EMBL/GenBank/DDBJ whole genome shotgun (WGS) entry which is preliminary data.</text>
</comment>
<protein>
    <submittedName>
        <fullName evidence="2">Uncharacterized protein</fullName>
    </submittedName>
</protein>
<name>A0ABQ9JHY1_9CUCU</name>
<gene>
    <name evidence="2" type="ORF">NQ317_003221</name>
</gene>
<evidence type="ECO:0000256" key="1">
    <source>
        <dbReference type="SAM" id="MobiDB-lite"/>
    </source>
</evidence>
<organism evidence="2 3">
    <name type="scientific">Molorchus minor</name>
    <dbReference type="NCBI Taxonomy" id="1323400"/>
    <lineage>
        <taxon>Eukaryota</taxon>
        <taxon>Metazoa</taxon>
        <taxon>Ecdysozoa</taxon>
        <taxon>Arthropoda</taxon>
        <taxon>Hexapoda</taxon>
        <taxon>Insecta</taxon>
        <taxon>Pterygota</taxon>
        <taxon>Neoptera</taxon>
        <taxon>Endopterygota</taxon>
        <taxon>Coleoptera</taxon>
        <taxon>Polyphaga</taxon>
        <taxon>Cucujiformia</taxon>
        <taxon>Chrysomeloidea</taxon>
        <taxon>Cerambycidae</taxon>
        <taxon>Lamiinae</taxon>
        <taxon>Monochamini</taxon>
        <taxon>Molorchus</taxon>
    </lineage>
</organism>
<feature type="region of interest" description="Disordered" evidence="1">
    <location>
        <begin position="1"/>
        <end position="32"/>
    </location>
</feature>
<proteinExistence type="predicted"/>
<dbReference type="EMBL" id="JAPWTJ010000571">
    <property type="protein sequence ID" value="KAJ8977228.1"/>
    <property type="molecule type" value="Genomic_DNA"/>
</dbReference>
<keyword evidence="3" id="KW-1185">Reference proteome</keyword>
<reference evidence="2" key="1">
    <citation type="journal article" date="2023" name="Insect Mol. Biol.">
        <title>Genome sequencing provides insights into the evolution of gene families encoding plant cell wall-degrading enzymes in longhorned beetles.</title>
        <authorList>
            <person name="Shin N.R."/>
            <person name="Okamura Y."/>
            <person name="Kirsch R."/>
            <person name="Pauchet Y."/>
        </authorList>
    </citation>
    <scope>NUCLEOTIDE SEQUENCE</scope>
    <source>
        <strain evidence="2">MMC_N1</strain>
    </source>
</reference>
<sequence length="100" mass="11717">MCFCNKMPEAAKPKTPKSPWRRHLREPMKPKLSRKIVSNARVNLNAYWSKFEELSKQRSSLVTFDTPSTIEVLNNTRYSTFQDNEINENLINELVELGKM</sequence>
<evidence type="ECO:0000313" key="2">
    <source>
        <dbReference type="EMBL" id="KAJ8977228.1"/>
    </source>
</evidence>
<dbReference type="Proteomes" id="UP001162164">
    <property type="component" value="Unassembled WGS sequence"/>
</dbReference>
<evidence type="ECO:0000313" key="3">
    <source>
        <dbReference type="Proteomes" id="UP001162164"/>
    </source>
</evidence>